<evidence type="ECO:0000259" key="6">
    <source>
        <dbReference type="Pfam" id="PF01048"/>
    </source>
</evidence>
<dbReference type="GO" id="GO:0019284">
    <property type="term" value="P:L-methionine salvage from S-adenosylmethionine"/>
    <property type="evidence" value="ECO:0007669"/>
    <property type="project" value="TreeGrafter"/>
</dbReference>
<comment type="pathway">
    <text evidence="1">Amino-acid biosynthesis; L-methionine biosynthesis via salvage pathway; S-methyl-5-thio-alpha-D-ribose 1-phosphate from S-methyl-5'-thioadenosine (hydrolase route): step 1/2.</text>
</comment>
<evidence type="ECO:0000256" key="2">
    <source>
        <dbReference type="ARBA" id="ARBA00011974"/>
    </source>
</evidence>
<dbReference type="PANTHER" id="PTHR46832:SF1">
    <property type="entry name" value="5'-METHYLTHIOADENOSINE_S-ADENOSYLHOMOCYSTEINE NUCLEOSIDASE"/>
    <property type="match status" value="1"/>
</dbReference>
<dbReference type="UniPathway" id="UPA00904">
    <property type="reaction ID" value="UER00871"/>
</dbReference>
<dbReference type="GO" id="GO:0009164">
    <property type="term" value="P:nucleoside catabolic process"/>
    <property type="evidence" value="ECO:0007669"/>
    <property type="project" value="InterPro"/>
</dbReference>
<evidence type="ECO:0000256" key="1">
    <source>
        <dbReference type="ARBA" id="ARBA00004945"/>
    </source>
</evidence>
<evidence type="ECO:0000256" key="3">
    <source>
        <dbReference type="ARBA" id="ARBA00022605"/>
    </source>
</evidence>
<accession>A0A0C1S9C6</accession>
<evidence type="ECO:0000313" key="7">
    <source>
        <dbReference type="EMBL" id="KIE63861.1"/>
    </source>
</evidence>
<evidence type="ECO:0000256" key="5">
    <source>
        <dbReference type="ARBA" id="ARBA00023167"/>
    </source>
</evidence>
<feature type="domain" description="Nucleoside phosphorylase" evidence="6">
    <location>
        <begin position="22"/>
        <end position="210"/>
    </location>
</feature>
<protein>
    <recommendedName>
        <fullName evidence="2">adenosylhomocysteine nucleosidase</fullName>
        <ecNumber evidence="2">3.2.2.9</ecNumber>
    </recommendedName>
</protein>
<proteinExistence type="predicted"/>
<dbReference type="GO" id="GO:0008930">
    <property type="term" value="F:methylthioadenosine nucleosidase activity"/>
    <property type="evidence" value="ECO:0007669"/>
    <property type="project" value="InterPro"/>
</dbReference>
<name>A0A0C1S9C6_9ENTR</name>
<gene>
    <name evidence="7" type="ORF">P689_12230</name>
</gene>
<dbReference type="CDD" id="cd09008">
    <property type="entry name" value="MTAN"/>
    <property type="match status" value="1"/>
</dbReference>
<dbReference type="NCBIfam" id="NF004079">
    <property type="entry name" value="PRK05584.1"/>
    <property type="match status" value="1"/>
</dbReference>
<dbReference type="PANTHER" id="PTHR46832">
    <property type="entry name" value="5'-METHYLTHIOADENOSINE/S-ADENOSYLHOMOCYSTEINE NUCLEOSIDASE"/>
    <property type="match status" value="1"/>
</dbReference>
<organism evidence="7 8">
    <name type="scientific">Candidatus Riesia pediculischaeffi PTSU</name>
    <dbReference type="NCBI Taxonomy" id="1401651"/>
    <lineage>
        <taxon>Bacteria</taxon>
        <taxon>Pseudomonadati</taxon>
        <taxon>Pseudomonadota</taxon>
        <taxon>Gammaproteobacteria</taxon>
        <taxon>Enterobacterales</taxon>
        <taxon>Enterobacteriaceae</taxon>
        <taxon>Candidatus Riesia</taxon>
    </lineage>
</organism>
<dbReference type="Pfam" id="PF01048">
    <property type="entry name" value="PNP_UDP_1"/>
    <property type="match status" value="1"/>
</dbReference>
<keyword evidence="4" id="KW-0378">Hydrolase</keyword>
<evidence type="ECO:0000256" key="4">
    <source>
        <dbReference type="ARBA" id="ARBA00022801"/>
    </source>
</evidence>
<dbReference type="InterPro" id="IPR010049">
    <property type="entry name" value="MTA_SAH_Nsdase"/>
</dbReference>
<dbReference type="GO" id="GO:0019509">
    <property type="term" value="P:L-methionine salvage from methylthioadenosine"/>
    <property type="evidence" value="ECO:0007669"/>
    <property type="project" value="UniProtKB-UniPathway"/>
</dbReference>
<keyword evidence="3" id="KW-0028">Amino-acid biosynthesis</keyword>
<dbReference type="AlphaFoldDB" id="A0A0C1S9C6"/>
<comment type="caution">
    <text evidence="7">The sequence shown here is derived from an EMBL/GenBank/DDBJ whole genome shotgun (WGS) entry which is preliminary data.</text>
</comment>
<dbReference type="SUPFAM" id="SSF53167">
    <property type="entry name" value="Purine and uridine phosphorylases"/>
    <property type="match status" value="1"/>
</dbReference>
<dbReference type="GO" id="GO:0005829">
    <property type="term" value="C:cytosol"/>
    <property type="evidence" value="ECO:0007669"/>
    <property type="project" value="TreeGrafter"/>
</dbReference>
<evidence type="ECO:0000313" key="8">
    <source>
        <dbReference type="Proteomes" id="UP000054529"/>
    </source>
</evidence>
<dbReference type="GO" id="GO:0008782">
    <property type="term" value="F:adenosylhomocysteine nucleosidase activity"/>
    <property type="evidence" value="ECO:0007669"/>
    <property type="project" value="UniProtKB-EC"/>
</dbReference>
<dbReference type="NCBIfam" id="TIGR01704">
    <property type="entry name" value="MTA_SAH-Nsdase"/>
    <property type="match status" value="1"/>
</dbReference>
<dbReference type="EC" id="3.2.2.9" evidence="2"/>
<dbReference type="Proteomes" id="UP000054529">
    <property type="component" value="Unassembled WGS sequence"/>
</dbReference>
<dbReference type="Gene3D" id="3.40.50.1580">
    <property type="entry name" value="Nucleoside phosphorylase domain"/>
    <property type="match status" value="1"/>
</dbReference>
<keyword evidence="5" id="KW-0486">Methionine biosynthesis</keyword>
<sequence>MQEEISCLKRYVQKKLLFLSDRIQFFYGKIKKSSFLLLKSGIGKVSSSVGTTILINKFSPDAIINFGMIGGLKNRSKIGDIIISSKNCYYDFDLSCFGYKYGQVPGFPRFFYSEEKLIQKAEISARNLKLSYLVGTTCSGDRFIYGKKNLKSFCDLFPNVIGIDMEGTAISQVCHLFKVPFIIVRSVSDIVESSNTREEVHRKKKNLMDTVDQLNTMIINLLEVILS</sequence>
<dbReference type="EMBL" id="AWXV01000004">
    <property type="protein sequence ID" value="KIE63861.1"/>
    <property type="molecule type" value="Genomic_DNA"/>
</dbReference>
<dbReference type="InterPro" id="IPR035994">
    <property type="entry name" value="Nucleoside_phosphorylase_sf"/>
</dbReference>
<reference evidence="7 8" key="1">
    <citation type="journal article" date="2014" name="G3 (Bethesda)">
        <title>Genome sequence of Candidatus Riesia pediculischaeffi, endosymbiont of chimpanzee lice, and genomic comparison of recently acquired endosymbionts from human and chimpanzee lice.</title>
        <authorList>
            <person name="Boyd B.M."/>
            <person name="Allen J.M."/>
            <person name="de Crecy-Lagard V."/>
            <person name="Reed D.L."/>
        </authorList>
    </citation>
    <scope>NUCLEOTIDE SEQUENCE [LARGE SCALE GENOMIC DNA]</scope>
    <source>
        <strain evidence="7 8">PTSU</strain>
    </source>
</reference>
<dbReference type="HOGENOM" id="CLU_031248_2_2_6"/>
<dbReference type="InterPro" id="IPR000845">
    <property type="entry name" value="Nucleoside_phosphorylase_d"/>
</dbReference>
<dbReference type="PATRIC" id="fig|1401651.3.peg.296"/>